<dbReference type="EMBL" id="KZ819284">
    <property type="protein sequence ID" value="PWO00733.1"/>
    <property type="molecule type" value="Genomic_DNA"/>
</dbReference>
<feature type="region of interest" description="Disordered" evidence="1">
    <location>
        <begin position="132"/>
        <end position="155"/>
    </location>
</feature>
<organism evidence="3 4">
    <name type="scientific">Tilletiopsis washingtonensis</name>
    <dbReference type="NCBI Taxonomy" id="58919"/>
    <lineage>
        <taxon>Eukaryota</taxon>
        <taxon>Fungi</taxon>
        <taxon>Dikarya</taxon>
        <taxon>Basidiomycota</taxon>
        <taxon>Ustilaginomycotina</taxon>
        <taxon>Exobasidiomycetes</taxon>
        <taxon>Entylomatales</taxon>
        <taxon>Entylomatales incertae sedis</taxon>
        <taxon>Tilletiopsis</taxon>
    </lineage>
</organism>
<feature type="region of interest" description="Disordered" evidence="1">
    <location>
        <begin position="1"/>
        <end position="119"/>
    </location>
</feature>
<feature type="compositionally biased region" description="Polar residues" evidence="1">
    <location>
        <begin position="380"/>
        <end position="401"/>
    </location>
</feature>
<gene>
    <name evidence="3" type="ORF">FA09DRAFT_111718</name>
</gene>
<feature type="compositionally biased region" description="Low complexity" evidence="1">
    <location>
        <begin position="264"/>
        <end position="280"/>
    </location>
</feature>
<keyword evidence="4" id="KW-1185">Reference proteome</keyword>
<accession>A0A316ZIF8</accession>
<dbReference type="CDD" id="cd00130">
    <property type="entry name" value="PAS"/>
    <property type="match status" value="1"/>
</dbReference>
<feature type="region of interest" description="Disordered" evidence="1">
    <location>
        <begin position="306"/>
        <end position="327"/>
    </location>
</feature>
<feature type="compositionally biased region" description="Polar residues" evidence="1">
    <location>
        <begin position="306"/>
        <end position="317"/>
    </location>
</feature>
<dbReference type="SUPFAM" id="SSF55785">
    <property type="entry name" value="PYP-like sensor domain (PAS domain)"/>
    <property type="match status" value="1"/>
</dbReference>
<sequence length="513" mass="55147">MQPQPGYDASGAFGGASQQHGHHNAPGMQHGLPHGMQQMPLDMQQQQEQQRSMMQAQHASQQQPSGMQQQQTSAMHLQQQRQHQQQQQAQQQHQQQQHAQMAQLQQQQQQQGLQSGMHNTAGTFFMPVVHNHPQQQAQSQPQPQQQSQQQQQANAGMIPRRNTYAPGVMASGAGMELYHPPTDEEIDAILQTYGRPGAQRDVNGSQAGASGGHLDPAAAAAAAAAYGHLGYDGERSQGGAGPVDMRLQRLGGNRGPGGYEGDFSNTPSSQTPGGTSSDDSPGGKRRRMTFTAGAHPLPSVTAGQVLQQHEQQGSSMAPQHVRPSMPHSATNMIDAAAAAEYGGWAPNLHRRTLSGSLHVPPSRSSESLMDGYQPMHAPSDNMSGPQRPGHQQQQSWAGPQRNSSSGNMPGSSGGPLPLGHAASHPPGLGSQVLRGPDRASLGHNAASDFTKRKGWSNRIVEELLDFVHVLDAQGRVLFASPSVYALTGWKPEELTGKPLFEVRWTWDLSRPVC</sequence>
<dbReference type="Gene3D" id="3.30.450.20">
    <property type="entry name" value="PAS domain"/>
    <property type="match status" value="1"/>
</dbReference>
<proteinExistence type="predicted"/>
<feature type="region of interest" description="Disordered" evidence="1">
    <location>
        <begin position="355"/>
        <end position="445"/>
    </location>
</feature>
<reference evidence="3 4" key="1">
    <citation type="journal article" date="2018" name="Mol. Biol. Evol.">
        <title>Broad Genomic Sampling Reveals a Smut Pathogenic Ancestry of the Fungal Clade Ustilaginomycotina.</title>
        <authorList>
            <person name="Kijpornyongpan T."/>
            <person name="Mondo S.J."/>
            <person name="Barry K."/>
            <person name="Sandor L."/>
            <person name="Lee J."/>
            <person name="Lipzen A."/>
            <person name="Pangilinan J."/>
            <person name="LaButti K."/>
            <person name="Hainaut M."/>
            <person name="Henrissat B."/>
            <person name="Grigoriev I.V."/>
            <person name="Spatafora J.W."/>
            <person name="Aime M.C."/>
        </authorList>
    </citation>
    <scope>NUCLEOTIDE SEQUENCE [LARGE SCALE GENOMIC DNA]</scope>
    <source>
        <strain evidence="3 4">MCA 4186</strain>
    </source>
</reference>
<dbReference type="GO" id="GO:0006355">
    <property type="term" value="P:regulation of DNA-templated transcription"/>
    <property type="evidence" value="ECO:0007669"/>
    <property type="project" value="InterPro"/>
</dbReference>
<dbReference type="STRING" id="58919.A0A316ZIF8"/>
<feature type="compositionally biased region" description="Low complexity" evidence="1">
    <location>
        <begin position="402"/>
        <end position="419"/>
    </location>
</feature>
<dbReference type="RefSeq" id="XP_025601011.1">
    <property type="nucleotide sequence ID" value="XM_025738996.1"/>
</dbReference>
<dbReference type="AlphaFoldDB" id="A0A316ZIF8"/>
<dbReference type="InterPro" id="IPR013767">
    <property type="entry name" value="PAS_fold"/>
</dbReference>
<name>A0A316ZIF8_9BASI</name>
<dbReference type="InterPro" id="IPR035965">
    <property type="entry name" value="PAS-like_dom_sf"/>
</dbReference>
<dbReference type="NCBIfam" id="TIGR00229">
    <property type="entry name" value="sensory_box"/>
    <property type="match status" value="1"/>
</dbReference>
<feature type="compositionally biased region" description="Low complexity" evidence="1">
    <location>
        <begin position="134"/>
        <end position="153"/>
    </location>
</feature>
<dbReference type="InterPro" id="IPR000014">
    <property type="entry name" value="PAS"/>
</dbReference>
<dbReference type="OrthoDB" id="2162994at2759"/>
<dbReference type="PROSITE" id="PS50112">
    <property type="entry name" value="PAS"/>
    <property type="match status" value="1"/>
</dbReference>
<dbReference type="Pfam" id="PF00989">
    <property type="entry name" value="PAS"/>
    <property type="match status" value="1"/>
</dbReference>
<feature type="domain" description="PAS" evidence="2">
    <location>
        <begin position="458"/>
        <end position="500"/>
    </location>
</feature>
<feature type="region of interest" description="Disordered" evidence="1">
    <location>
        <begin position="235"/>
        <end position="289"/>
    </location>
</feature>
<evidence type="ECO:0000313" key="4">
    <source>
        <dbReference type="Proteomes" id="UP000245946"/>
    </source>
</evidence>
<feature type="compositionally biased region" description="Low complexity" evidence="1">
    <location>
        <begin position="36"/>
        <end position="114"/>
    </location>
</feature>
<protein>
    <recommendedName>
        <fullName evidence="2">PAS domain-containing protein</fullName>
    </recommendedName>
</protein>
<evidence type="ECO:0000259" key="2">
    <source>
        <dbReference type="PROSITE" id="PS50112"/>
    </source>
</evidence>
<dbReference type="Proteomes" id="UP000245946">
    <property type="component" value="Unassembled WGS sequence"/>
</dbReference>
<evidence type="ECO:0000256" key="1">
    <source>
        <dbReference type="SAM" id="MobiDB-lite"/>
    </source>
</evidence>
<dbReference type="GeneID" id="37266542"/>
<evidence type="ECO:0000313" key="3">
    <source>
        <dbReference type="EMBL" id="PWO00733.1"/>
    </source>
</evidence>